<organism evidence="1 2">
    <name type="scientific">Clostridium rhizosphaerae</name>
    <dbReference type="NCBI Taxonomy" id="2803861"/>
    <lineage>
        <taxon>Bacteria</taxon>
        <taxon>Bacillati</taxon>
        <taxon>Bacillota</taxon>
        <taxon>Clostridia</taxon>
        <taxon>Eubacteriales</taxon>
        <taxon>Clostridiaceae</taxon>
        <taxon>Clostridium</taxon>
    </lineage>
</organism>
<name>A0ABS1T5W7_9CLOT</name>
<gene>
    <name evidence="1" type="ORF">JK636_03080</name>
</gene>
<dbReference type="RefSeq" id="WP_202747359.1">
    <property type="nucleotide sequence ID" value="NZ_JAESWC010000001.1"/>
</dbReference>
<keyword evidence="2" id="KW-1185">Reference proteome</keyword>
<evidence type="ECO:0000313" key="1">
    <source>
        <dbReference type="EMBL" id="MBL4934738.1"/>
    </source>
</evidence>
<reference evidence="1 2" key="1">
    <citation type="submission" date="2021-01" db="EMBL/GenBank/DDBJ databases">
        <title>Genome public.</title>
        <authorList>
            <person name="Liu C."/>
            <person name="Sun Q."/>
        </authorList>
    </citation>
    <scope>NUCLEOTIDE SEQUENCE [LARGE SCALE GENOMIC DNA]</scope>
    <source>
        <strain evidence="1 2">YIM B02515</strain>
    </source>
</reference>
<accession>A0ABS1T5W7</accession>
<proteinExistence type="predicted"/>
<evidence type="ECO:0000313" key="2">
    <source>
        <dbReference type="Proteomes" id="UP000632377"/>
    </source>
</evidence>
<comment type="caution">
    <text evidence="1">The sequence shown here is derived from an EMBL/GenBank/DDBJ whole genome shotgun (WGS) entry which is preliminary data.</text>
</comment>
<dbReference type="Proteomes" id="UP000632377">
    <property type="component" value="Unassembled WGS sequence"/>
</dbReference>
<dbReference type="EMBL" id="JAESWC010000001">
    <property type="protein sequence ID" value="MBL4934738.1"/>
    <property type="molecule type" value="Genomic_DNA"/>
</dbReference>
<protein>
    <submittedName>
        <fullName evidence="1">Uncharacterized protein</fullName>
    </submittedName>
</protein>
<sequence>MAVYGKDEKRCATCIYWKGKRNVEFQYIETDECDGKCGCSDGFYNIKTTQSSACSDWNGFSSKNDN</sequence>